<dbReference type="Gene3D" id="1.20.1070.10">
    <property type="entry name" value="Rhodopsin 7-helix transmembrane proteins"/>
    <property type="match status" value="1"/>
</dbReference>
<sequence length="397" mass="44604">MTTVDYTTPGSSAAVIAEDDGQYDYMDNFTYYVSAGELDKFLYSRADTMIVCVLMPAVFIIGFIGNALTVYVFMRGRGMQSVTNLLLVNLAIADIIFLLVVVPPKLYMYASASVPLLNDWTALGNAGCKAFNYLSGVTIAVSCITIIILALEKYLAIRWYIKFRVYRTKKNVVIICVVIWLFCLVYMIPELCFKVATAHKIAWPEFLSNHTDLSTTFTQCGQCFGTDGCQFYSVYYVIGQFLFLCMLPLLVCVYLLILMRLVQTERSTGKSLTAKASYRAKKQLIRMLLATTLVFLICIVPYRMIALIVFYQDHFSLDNLAVSVSLNVCRTMTYINSAANPIIYNVLCDKYRQAFKETLTACLPKSDGYECHNDANGMVTMTTLSTRRGSRGKKCEG</sequence>
<dbReference type="InterPro" id="IPR000276">
    <property type="entry name" value="GPCR_Rhodpsn"/>
</dbReference>
<evidence type="ECO:0000313" key="10">
    <source>
        <dbReference type="Proteomes" id="UP000694865"/>
    </source>
</evidence>
<dbReference type="GeneID" id="102801161"/>
<keyword evidence="4" id="KW-0297">G-protein coupled receptor</keyword>
<feature type="domain" description="G-protein coupled receptors family 1 profile" evidence="9">
    <location>
        <begin position="65"/>
        <end position="344"/>
    </location>
</feature>
<evidence type="ECO:0000256" key="2">
    <source>
        <dbReference type="ARBA" id="ARBA00022692"/>
    </source>
</evidence>
<keyword evidence="10" id="KW-1185">Reference proteome</keyword>
<keyword evidence="3 8" id="KW-1133">Transmembrane helix</keyword>
<organism evidence="10 11">
    <name type="scientific">Saccoglossus kowalevskii</name>
    <name type="common">Acorn worm</name>
    <dbReference type="NCBI Taxonomy" id="10224"/>
    <lineage>
        <taxon>Eukaryota</taxon>
        <taxon>Metazoa</taxon>
        <taxon>Hemichordata</taxon>
        <taxon>Enteropneusta</taxon>
        <taxon>Harrimaniidae</taxon>
        <taxon>Saccoglossus</taxon>
    </lineage>
</organism>
<proteinExistence type="predicted"/>
<dbReference type="PROSITE" id="PS50262">
    <property type="entry name" value="G_PROTEIN_RECEP_F1_2"/>
    <property type="match status" value="1"/>
</dbReference>
<dbReference type="Proteomes" id="UP000694865">
    <property type="component" value="Unplaced"/>
</dbReference>
<keyword evidence="2 8" id="KW-0812">Transmembrane</keyword>
<feature type="transmembrane region" description="Helical" evidence="8">
    <location>
        <begin position="48"/>
        <end position="73"/>
    </location>
</feature>
<feature type="transmembrane region" description="Helical" evidence="8">
    <location>
        <begin position="85"/>
        <end position="110"/>
    </location>
</feature>
<evidence type="ECO:0000256" key="3">
    <source>
        <dbReference type="ARBA" id="ARBA00022989"/>
    </source>
</evidence>
<gene>
    <name evidence="11" type="primary">LOC102801161</name>
</gene>
<dbReference type="PANTHER" id="PTHR24243:SF233">
    <property type="entry name" value="THYROTROPIN-RELEASING HORMONE RECEPTOR"/>
    <property type="match status" value="1"/>
</dbReference>
<dbReference type="Pfam" id="PF00001">
    <property type="entry name" value="7tm_1"/>
    <property type="match status" value="1"/>
</dbReference>
<evidence type="ECO:0000256" key="4">
    <source>
        <dbReference type="ARBA" id="ARBA00023040"/>
    </source>
</evidence>
<accession>A0ABM0N195</accession>
<evidence type="ECO:0000313" key="11">
    <source>
        <dbReference type="RefSeq" id="XP_006826036.1"/>
    </source>
</evidence>
<dbReference type="InterPro" id="IPR017452">
    <property type="entry name" value="GPCR_Rhodpsn_7TM"/>
</dbReference>
<evidence type="ECO:0000259" key="9">
    <source>
        <dbReference type="PROSITE" id="PS50262"/>
    </source>
</evidence>
<dbReference type="RefSeq" id="XP_006826036.1">
    <property type="nucleotide sequence ID" value="XM_006825973.1"/>
</dbReference>
<evidence type="ECO:0000256" key="7">
    <source>
        <dbReference type="ARBA" id="ARBA00023224"/>
    </source>
</evidence>
<comment type="subcellular location">
    <subcellularLocation>
        <location evidence="1">Membrane</location>
        <topology evidence="1">Multi-pass membrane protein</topology>
    </subcellularLocation>
</comment>
<evidence type="ECO:0000256" key="6">
    <source>
        <dbReference type="ARBA" id="ARBA00023170"/>
    </source>
</evidence>
<feature type="transmembrane region" description="Helical" evidence="8">
    <location>
        <begin position="172"/>
        <end position="189"/>
    </location>
</feature>
<evidence type="ECO:0000256" key="5">
    <source>
        <dbReference type="ARBA" id="ARBA00023136"/>
    </source>
</evidence>
<dbReference type="PRINTS" id="PR00237">
    <property type="entry name" value="GPCRRHODOPSN"/>
</dbReference>
<reference evidence="11" key="1">
    <citation type="submission" date="2025-08" db="UniProtKB">
        <authorList>
            <consortium name="RefSeq"/>
        </authorList>
    </citation>
    <scope>IDENTIFICATION</scope>
    <source>
        <tissue evidence="11">Testes</tissue>
    </source>
</reference>
<name>A0ABM0N195_SACKO</name>
<dbReference type="PANTHER" id="PTHR24243">
    <property type="entry name" value="G-PROTEIN COUPLED RECEPTOR"/>
    <property type="match status" value="1"/>
</dbReference>
<dbReference type="SUPFAM" id="SSF81321">
    <property type="entry name" value="Family A G protein-coupled receptor-like"/>
    <property type="match status" value="1"/>
</dbReference>
<feature type="transmembrane region" description="Helical" evidence="8">
    <location>
        <begin position="130"/>
        <end position="151"/>
    </location>
</feature>
<evidence type="ECO:0000256" key="8">
    <source>
        <dbReference type="SAM" id="Phobius"/>
    </source>
</evidence>
<keyword evidence="7" id="KW-0807">Transducer</keyword>
<feature type="transmembrane region" description="Helical" evidence="8">
    <location>
        <begin position="241"/>
        <end position="263"/>
    </location>
</feature>
<keyword evidence="5 8" id="KW-0472">Membrane</keyword>
<protein>
    <submittedName>
        <fullName evidence="11">Allatostatin-A receptor-like</fullName>
    </submittedName>
</protein>
<evidence type="ECO:0000256" key="1">
    <source>
        <dbReference type="ARBA" id="ARBA00004141"/>
    </source>
</evidence>
<feature type="transmembrane region" description="Helical" evidence="8">
    <location>
        <begin position="284"/>
        <end position="311"/>
    </location>
</feature>
<keyword evidence="6" id="KW-0675">Receptor</keyword>